<dbReference type="InParanoid" id="G4Z9L0"/>
<accession>G4Z9L0</accession>
<evidence type="ECO:0000256" key="1">
    <source>
        <dbReference type="SAM" id="MobiDB-lite"/>
    </source>
</evidence>
<dbReference type="GeneID" id="20649554"/>
<evidence type="ECO:0000313" key="2">
    <source>
        <dbReference type="EMBL" id="EGZ19124.1"/>
    </source>
</evidence>
<dbReference type="KEGG" id="psoj:PHYSODRAFT_354167"/>
<reference evidence="2 3" key="1">
    <citation type="journal article" date="2006" name="Science">
        <title>Phytophthora genome sequences uncover evolutionary origins and mechanisms of pathogenesis.</title>
        <authorList>
            <person name="Tyler B.M."/>
            <person name="Tripathy S."/>
            <person name="Zhang X."/>
            <person name="Dehal P."/>
            <person name="Jiang R.H."/>
            <person name="Aerts A."/>
            <person name="Arredondo F.D."/>
            <person name="Baxter L."/>
            <person name="Bensasson D."/>
            <person name="Beynon J.L."/>
            <person name="Chapman J."/>
            <person name="Damasceno C.M."/>
            <person name="Dorrance A.E."/>
            <person name="Dou D."/>
            <person name="Dickerman A.W."/>
            <person name="Dubchak I.L."/>
            <person name="Garbelotto M."/>
            <person name="Gijzen M."/>
            <person name="Gordon S.G."/>
            <person name="Govers F."/>
            <person name="Grunwald N.J."/>
            <person name="Huang W."/>
            <person name="Ivors K.L."/>
            <person name="Jones R.W."/>
            <person name="Kamoun S."/>
            <person name="Krampis K."/>
            <person name="Lamour K.H."/>
            <person name="Lee M.K."/>
            <person name="McDonald W.H."/>
            <person name="Medina M."/>
            <person name="Meijer H.J."/>
            <person name="Nordberg E.K."/>
            <person name="Maclean D.J."/>
            <person name="Ospina-Giraldo M.D."/>
            <person name="Morris P.F."/>
            <person name="Phuntumart V."/>
            <person name="Putnam N.H."/>
            <person name="Rash S."/>
            <person name="Rose J.K."/>
            <person name="Sakihama Y."/>
            <person name="Salamov A.A."/>
            <person name="Savidor A."/>
            <person name="Scheuring C.F."/>
            <person name="Smith B.M."/>
            <person name="Sobral B.W."/>
            <person name="Terry A."/>
            <person name="Torto-Alalibo T.A."/>
            <person name="Win J."/>
            <person name="Xu Z."/>
            <person name="Zhang H."/>
            <person name="Grigoriev I.V."/>
            <person name="Rokhsar D.S."/>
            <person name="Boore J.L."/>
        </authorList>
    </citation>
    <scope>NUCLEOTIDE SEQUENCE [LARGE SCALE GENOMIC DNA]</scope>
    <source>
        <strain evidence="2 3">P6497</strain>
    </source>
</reference>
<feature type="compositionally biased region" description="Basic residues" evidence="1">
    <location>
        <begin position="1"/>
        <end position="10"/>
    </location>
</feature>
<sequence length="128" mass="15130">MAAKRFLRRNKKEEDSDSDEDRTVHLKLLDDVAAKAAQAEHKKAVDHMLAKAMQAQLSGESLQGLLTQSMLRFARDDREKTLFKQMYKEGISLEQFAAMMQYNWRDFEDVYRLYTYYTEIQRAAKKFH</sequence>
<dbReference type="Proteomes" id="UP000002640">
    <property type="component" value="Unassembled WGS sequence"/>
</dbReference>
<evidence type="ECO:0008006" key="4">
    <source>
        <dbReference type="Google" id="ProtNLM"/>
    </source>
</evidence>
<dbReference type="RefSeq" id="XP_009521841.1">
    <property type="nucleotide sequence ID" value="XM_009523546.1"/>
</dbReference>
<keyword evidence="3" id="KW-1185">Reference proteome</keyword>
<organism evidence="2 3">
    <name type="scientific">Phytophthora sojae (strain P6497)</name>
    <name type="common">Soybean stem and root rot agent</name>
    <name type="synonym">Phytophthora megasperma f. sp. glycines</name>
    <dbReference type="NCBI Taxonomy" id="1094619"/>
    <lineage>
        <taxon>Eukaryota</taxon>
        <taxon>Sar</taxon>
        <taxon>Stramenopiles</taxon>
        <taxon>Oomycota</taxon>
        <taxon>Peronosporomycetes</taxon>
        <taxon>Peronosporales</taxon>
        <taxon>Peronosporaceae</taxon>
        <taxon>Phytophthora</taxon>
    </lineage>
</organism>
<evidence type="ECO:0000313" key="3">
    <source>
        <dbReference type="Proteomes" id="UP000002640"/>
    </source>
</evidence>
<feature type="region of interest" description="Disordered" evidence="1">
    <location>
        <begin position="1"/>
        <end position="20"/>
    </location>
</feature>
<dbReference type="EMBL" id="JH159153">
    <property type="protein sequence ID" value="EGZ19124.1"/>
    <property type="molecule type" value="Genomic_DNA"/>
</dbReference>
<protein>
    <recommendedName>
        <fullName evidence="4">RxLR effector protein</fullName>
    </recommendedName>
</protein>
<name>G4Z9L0_PHYSP</name>
<proteinExistence type="predicted"/>
<gene>
    <name evidence="2" type="ORF">PHYSODRAFT_354167</name>
</gene>
<dbReference type="AlphaFoldDB" id="G4Z9L0"/>